<sequence length="83" mass="8047">MASSAPSAPGSGAPRSAVPGEPLPSGPGVPRRSPRARVVGVDPPGPGLRPGRLPYLPPGATVATASGTVPLRALCTDCSKAAV</sequence>
<evidence type="ECO:0000313" key="3">
    <source>
        <dbReference type="Proteomes" id="UP001519311"/>
    </source>
</evidence>
<gene>
    <name evidence="2" type="ORF">JOF59_003999</name>
</gene>
<accession>A0ABS4VD68</accession>
<feature type="region of interest" description="Disordered" evidence="1">
    <location>
        <begin position="1"/>
        <end position="54"/>
    </location>
</feature>
<dbReference type="Proteomes" id="UP001519311">
    <property type="component" value="Unassembled WGS sequence"/>
</dbReference>
<dbReference type="EMBL" id="JAGINS010000001">
    <property type="protein sequence ID" value="MBP2361599.1"/>
    <property type="molecule type" value="Genomic_DNA"/>
</dbReference>
<keyword evidence="3" id="KW-1185">Reference proteome</keyword>
<name>A0ABS4VD68_9ACTN</name>
<proteinExistence type="predicted"/>
<evidence type="ECO:0000256" key="1">
    <source>
        <dbReference type="SAM" id="MobiDB-lite"/>
    </source>
</evidence>
<dbReference type="RefSeq" id="WP_209470605.1">
    <property type="nucleotide sequence ID" value="NZ_BMWJ01000003.1"/>
</dbReference>
<evidence type="ECO:0000313" key="2">
    <source>
        <dbReference type="EMBL" id="MBP2361599.1"/>
    </source>
</evidence>
<reference evidence="2 3" key="1">
    <citation type="submission" date="2021-03" db="EMBL/GenBank/DDBJ databases">
        <title>Sequencing the genomes of 1000 actinobacteria strains.</title>
        <authorList>
            <person name="Klenk H.-P."/>
        </authorList>
    </citation>
    <scope>NUCLEOTIDE SEQUENCE [LARGE SCALE GENOMIC DNA]</scope>
    <source>
        <strain evidence="2 3">DSM 40843</strain>
    </source>
</reference>
<organism evidence="2 3">
    <name type="scientific">Streptomyces clavifer</name>
    <dbReference type="NCBI Taxonomy" id="68188"/>
    <lineage>
        <taxon>Bacteria</taxon>
        <taxon>Bacillati</taxon>
        <taxon>Actinomycetota</taxon>
        <taxon>Actinomycetes</taxon>
        <taxon>Kitasatosporales</taxon>
        <taxon>Streptomycetaceae</taxon>
        <taxon>Streptomyces</taxon>
    </lineage>
</organism>
<comment type="caution">
    <text evidence="2">The sequence shown here is derived from an EMBL/GenBank/DDBJ whole genome shotgun (WGS) entry which is preliminary data.</text>
</comment>
<feature type="compositionally biased region" description="Low complexity" evidence="1">
    <location>
        <begin position="28"/>
        <end position="42"/>
    </location>
</feature>
<protein>
    <submittedName>
        <fullName evidence="2">Uncharacterized protein</fullName>
    </submittedName>
</protein>
<feature type="compositionally biased region" description="Low complexity" evidence="1">
    <location>
        <begin position="1"/>
        <end position="20"/>
    </location>
</feature>